<proteinExistence type="predicted"/>
<comment type="caution">
    <text evidence="1">The sequence shown here is derived from an EMBL/GenBank/DDBJ whole genome shotgun (WGS) entry which is preliminary data.</text>
</comment>
<dbReference type="Proteomes" id="UP001186974">
    <property type="component" value="Unassembled WGS sequence"/>
</dbReference>
<protein>
    <submittedName>
        <fullName evidence="1">Uncharacterized protein</fullName>
    </submittedName>
</protein>
<organism evidence="1 2">
    <name type="scientific">Coniosporium uncinatum</name>
    <dbReference type="NCBI Taxonomy" id="93489"/>
    <lineage>
        <taxon>Eukaryota</taxon>
        <taxon>Fungi</taxon>
        <taxon>Dikarya</taxon>
        <taxon>Ascomycota</taxon>
        <taxon>Pezizomycotina</taxon>
        <taxon>Dothideomycetes</taxon>
        <taxon>Dothideomycetes incertae sedis</taxon>
        <taxon>Coniosporium</taxon>
    </lineage>
</organism>
<evidence type="ECO:0000313" key="1">
    <source>
        <dbReference type="EMBL" id="KAK3044613.1"/>
    </source>
</evidence>
<keyword evidence="2" id="KW-1185">Reference proteome</keyword>
<name>A0ACC3CTZ2_9PEZI</name>
<gene>
    <name evidence="1" type="ORF">LTS18_000810</name>
</gene>
<dbReference type="EMBL" id="JAWDJW010011699">
    <property type="protein sequence ID" value="KAK3044613.1"/>
    <property type="molecule type" value="Genomic_DNA"/>
</dbReference>
<reference evidence="1" key="1">
    <citation type="submission" date="2024-09" db="EMBL/GenBank/DDBJ databases">
        <title>Black Yeasts Isolated from many extreme environments.</title>
        <authorList>
            <person name="Coleine C."/>
            <person name="Stajich J.E."/>
            <person name="Selbmann L."/>
        </authorList>
    </citation>
    <scope>NUCLEOTIDE SEQUENCE</scope>
    <source>
        <strain evidence="1">CCFEE 5737</strain>
    </source>
</reference>
<feature type="non-terminal residue" evidence="1">
    <location>
        <position position="284"/>
    </location>
</feature>
<accession>A0ACC3CTZ2</accession>
<sequence>MGPFVYDSYTRHVIYSVPRRCGHSDGLFGSYLGDNKTRKGAGPHSKSLDLHPSTVSSISLSSARTLVITTTGSTDPPRISVTRLAEDHETLENPRLELEHGSLEYRPSNIETIWTSAPNPFTSSLTGSDDGLIAVGASDGVYILQPSQHTRHDWDCSRALSTTSDVLAVDWLSPTTLAAGLRDSNIHLYDPRSHGSSMRLRHAASVTGLKRGASEYEVVVSGLKQTLSLYDLRMARYPDARKVVYKPGQTLRGPEYGKRKRKRTPKEWLISEPTSSDPVLSFDY</sequence>
<evidence type="ECO:0000313" key="2">
    <source>
        <dbReference type="Proteomes" id="UP001186974"/>
    </source>
</evidence>